<protein>
    <submittedName>
        <fullName evidence="1">Uncharacterized protein</fullName>
    </submittedName>
</protein>
<evidence type="ECO:0000313" key="1">
    <source>
        <dbReference type="EMBL" id="KAJ3497805.1"/>
    </source>
</evidence>
<proteinExistence type="predicted"/>
<accession>A0ACC1R4M6</accession>
<keyword evidence="2" id="KW-1185">Reference proteome</keyword>
<comment type="caution">
    <text evidence="1">The sequence shown here is derived from an EMBL/GenBank/DDBJ whole genome shotgun (WGS) entry which is preliminary data.</text>
</comment>
<sequence length="169" mass="18151">MHFTTGTLGALALATSASAANTIFKGKGFGTYYYDIKQRQACGADFNNQNLGSVMCNWSTAKSLNDVNSNNLVAMSNLPLKTAEGRAKYCGKRVIVTVNGVKSNVPFFIGDGCERCAHGSDSQWNPNGAAGLDFSYSALSQLSPLACQNGHIDISYEIVDETLYHFDTN</sequence>
<evidence type="ECO:0000313" key="2">
    <source>
        <dbReference type="Proteomes" id="UP001148737"/>
    </source>
</evidence>
<dbReference type="Proteomes" id="UP001148737">
    <property type="component" value="Unassembled WGS sequence"/>
</dbReference>
<organism evidence="1 2">
    <name type="scientific">Lecanicillium saksenae</name>
    <dbReference type="NCBI Taxonomy" id="468837"/>
    <lineage>
        <taxon>Eukaryota</taxon>
        <taxon>Fungi</taxon>
        <taxon>Dikarya</taxon>
        <taxon>Ascomycota</taxon>
        <taxon>Pezizomycotina</taxon>
        <taxon>Sordariomycetes</taxon>
        <taxon>Hypocreomycetidae</taxon>
        <taxon>Hypocreales</taxon>
        <taxon>Cordycipitaceae</taxon>
        <taxon>Lecanicillium</taxon>
    </lineage>
</organism>
<reference evidence="1" key="1">
    <citation type="submission" date="2022-07" db="EMBL/GenBank/DDBJ databases">
        <title>Genome Sequence of Lecanicillium saksenae.</title>
        <authorList>
            <person name="Buettner E."/>
        </authorList>
    </citation>
    <scope>NUCLEOTIDE SEQUENCE</scope>
    <source>
        <strain evidence="1">VT-O1</strain>
    </source>
</reference>
<gene>
    <name evidence="1" type="ORF">NLG97_g1610</name>
</gene>
<name>A0ACC1R4M6_9HYPO</name>
<dbReference type="EMBL" id="JANAKD010000088">
    <property type="protein sequence ID" value="KAJ3497805.1"/>
    <property type="molecule type" value="Genomic_DNA"/>
</dbReference>